<evidence type="ECO:0000313" key="4">
    <source>
        <dbReference type="EMBL" id="NMN00539.1"/>
    </source>
</evidence>
<keyword evidence="2" id="KW-0472">Membrane</keyword>
<dbReference type="RefSeq" id="WP_240945127.1">
    <property type="nucleotide sequence ID" value="NZ_JAAIIH010000007.1"/>
</dbReference>
<evidence type="ECO:0000313" key="5">
    <source>
        <dbReference type="Proteomes" id="UP000588277"/>
    </source>
</evidence>
<gene>
    <name evidence="4" type="ORF">G1C96_1118</name>
</gene>
<keyword evidence="2" id="KW-1133">Transmembrane helix</keyword>
<proteinExistence type="predicted"/>
<accession>A0A7Y0F1X6</accession>
<feature type="domain" description="Beta-lactamase class A catalytic" evidence="3">
    <location>
        <begin position="423"/>
        <end position="606"/>
    </location>
</feature>
<evidence type="ECO:0000259" key="3">
    <source>
        <dbReference type="Pfam" id="PF13354"/>
    </source>
</evidence>
<name>A0A7Y0F1X6_9BIFI</name>
<dbReference type="EMBL" id="JAAIIH010000007">
    <property type="protein sequence ID" value="NMN00539.1"/>
    <property type="molecule type" value="Genomic_DNA"/>
</dbReference>
<dbReference type="InterPro" id="IPR000871">
    <property type="entry name" value="Beta-lactam_class-A"/>
</dbReference>
<dbReference type="InterPro" id="IPR012338">
    <property type="entry name" value="Beta-lactam/transpept-like"/>
</dbReference>
<dbReference type="GO" id="GO:0030655">
    <property type="term" value="P:beta-lactam antibiotic catabolic process"/>
    <property type="evidence" value="ECO:0007669"/>
    <property type="project" value="InterPro"/>
</dbReference>
<dbReference type="SUPFAM" id="SSF56601">
    <property type="entry name" value="beta-lactamase/transpeptidase-like"/>
    <property type="match status" value="1"/>
</dbReference>
<sequence>MPRSVSSSSPSPSSSRRSSPKTGAPNARVRHAAHGIHAGSGSSSRSTRGGARKGRGNARGNGGFGRVRMLKGETYTRRRILVACLGVLLLVELFQLFWPSDKFFPMATLDGHAVGGQSAAQVAETLNAESLARNVTLTDQSTGRRITLAAKDAGITVDYAGRAQAAAHHSFASRIIPFSWLFVHNTTADTLPDAFGTSADPVKSDVRNAGLEVRDGALATVAAQDGYSFNPADVRTAAGKAFAATTDGDLAAATLNLNIVEPTVATATADQLRATLTTALGGGVTFTYGSGADAGTYQLSAVDVAGTIAVAQDAQDQSKLVASVDSSRLSSLFKDKGVAIDVAKRAVAAGAVPETFATDARASRAVDVAKTADALADMLNGGASRPVEITSRTITNAALYENLPAEGTIQDKLKTLFGNATYSVAVYDLKTGEEKLTVDADRVTTSASTYKLFIAHSMIEAVESGKLTWNSPLNGMTLNACLTTMIVNSDNACPEAWLRQYGFDTVTKQAHEIGANNTNFARGNMRTTANDLATILKGYYSNTIATKASTDRLFPLMQTQVYREGIPTGIGSDGVVQDKVGFLNALLHDAAIVRCDKGDYAMVIMTEHSSWSKIAQASLLIYDEL</sequence>
<dbReference type="Pfam" id="PF13354">
    <property type="entry name" value="Beta-lactamase2"/>
    <property type="match status" value="1"/>
</dbReference>
<dbReference type="InterPro" id="IPR045155">
    <property type="entry name" value="Beta-lactam_cat"/>
</dbReference>
<dbReference type="Gene3D" id="3.40.710.10">
    <property type="entry name" value="DD-peptidase/beta-lactamase superfamily"/>
    <property type="match status" value="1"/>
</dbReference>
<reference evidence="4 5" key="1">
    <citation type="submission" date="2020-02" db="EMBL/GenBank/DDBJ databases">
        <title>Characterization of phylogenetic diversity of novel bifidobacterial species isolated in Czech ZOOs.</title>
        <authorList>
            <person name="Lugli G.A."/>
            <person name="Vera N.B."/>
            <person name="Ventura M."/>
        </authorList>
    </citation>
    <scope>NUCLEOTIDE SEQUENCE [LARGE SCALE GENOMIC DNA]</scope>
    <source>
        <strain evidence="4 5">DSM 109958</strain>
    </source>
</reference>
<keyword evidence="5" id="KW-1185">Reference proteome</keyword>
<dbReference type="Proteomes" id="UP000588277">
    <property type="component" value="Unassembled WGS sequence"/>
</dbReference>
<dbReference type="AlphaFoldDB" id="A0A7Y0F1X6"/>
<protein>
    <submittedName>
        <fullName evidence="4">Beta-lactamase</fullName>
    </submittedName>
</protein>
<dbReference type="GO" id="GO:0008800">
    <property type="term" value="F:beta-lactamase activity"/>
    <property type="evidence" value="ECO:0007669"/>
    <property type="project" value="InterPro"/>
</dbReference>
<feature type="compositionally biased region" description="Low complexity" evidence="1">
    <location>
        <begin position="35"/>
        <end position="49"/>
    </location>
</feature>
<evidence type="ECO:0000256" key="1">
    <source>
        <dbReference type="SAM" id="MobiDB-lite"/>
    </source>
</evidence>
<dbReference type="GO" id="GO:0046677">
    <property type="term" value="P:response to antibiotic"/>
    <property type="evidence" value="ECO:0007669"/>
    <property type="project" value="InterPro"/>
</dbReference>
<keyword evidence="2" id="KW-0812">Transmembrane</keyword>
<feature type="compositionally biased region" description="Low complexity" evidence="1">
    <location>
        <begin position="1"/>
        <end position="17"/>
    </location>
</feature>
<dbReference type="PANTHER" id="PTHR35333:SF3">
    <property type="entry name" value="BETA-LACTAMASE-TYPE TRANSPEPTIDASE FOLD CONTAINING PROTEIN"/>
    <property type="match status" value="1"/>
</dbReference>
<comment type="caution">
    <text evidence="4">The sequence shown here is derived from an EMBL/GenBank/DDBJ whole genome shotgun (WGS) entry which is preliminary data.</text>
</comment>
<evidence type="ECO:0000256" key="2">
    <source>
        <dbReference type="SAM" id="Phobius"/>
    </source>
</evidence>
<feature type="transmembrane region" description="Helical" evidence="2">
    <location>
        <begin position="80"/>
        <end position="98"/>
    </location>
</feature>
<organism evidence="4 5">
    <name type="scientific">Bifidobacterium moraviense</name>
    <dbReference type="NCBI Taxonomy" id="2675323"/>
    <lineage>
        <taxon>Bacteria</taxon>
        <taxon>Bacillati</taxon>
        <taxon>Actinomycetota</taxon>
        <taxon>Actinomycetes</taxon>
        <taxon>Bifidobacteriales</taxon>
        <taxon>Bifidobacteriaceae</taxon>
        <taxon>Bifidobacterium</taxon>
    </lineage>
</organism>
<feature type="region of interest" description="Disordered" evidence="1">
    <location>
        <begin position="1"/>
        <end position="66"/>
    </location>
</feature>
<dbReference type="PANTHER" id="PTHR35333">
    <property type="entry name" value="BETA-LACTAMASE"/>
    <property type="match status" value="1"/>
</dbReference>